<dbReference type="SMART" id="SM01277">
    <property type="entry name" value="MAGUK_N_PEST"/>
    <property type="match status" value="1"/>
</dbReference>
<dbReference type="AlphaFoldDB" id="A0AA40I7L4"/>
<accession>A0AA40I7L4</accession>
<gene>
    <name evidence="2" type="ORF">QTO34_014573</name>
</gene>
<dbReference type="EMBL" id="JAULJE010000004">
    <property type="protein sequence ID" value="KAK1344015.1"/>
    <property type="molecule type" value="Genomic_DNA"/>
</dbReference>
<name>A0AA40I7L4_CNENI</name>
<keyword evidence="3" id="KW-1185">Reference proteome</keyword>
<dbReference type="Pfam" id="PF10608">
    <property type="entry name" value="MAGUK_N_PEST"/>
    <property type="match status" value="1"/>
</dbReference>
<feature type="domain" description="Disks large homologue 1 N-terminal PEST" evidence="1">
    <location>
        <begin position="164"/>
        <end position="281"/>
    </location>
</feature>
<organism evidence="2 3">
    <name type="scientific">Cnephaeus nilssonii</name>
    <name type="common">Northern bat</name>
    <name type="synonym">Eptesicus nilssonii</name>
    <dbReference type="NCBI Taxonomy" id="3371016"/>
    <lineage>
        <taxon>Eukaryota</taxon>
        <taxon>Metazoa</taxon>
        <taxon>Chordata</taxon>
        <taxon>Craniata</taxon>
        <taxon>Vertebrata</taxon>
        <taxon>Euteleostomi</taxon>
        <taxon>Mammalia</taxon>
        <taxon>Eutheria</taxon>
        <taxon>Laurasiatheria</taxon>
        <taxon>Chiroptera</taxon>
        <taxon>Yangochiroptera</taxon>
        <taxon>Vespertilionidae</taxon>
        <taxon>Cnephaeus</taxon>
    </lineage>
</organism>
<reference evidence="2" key="1">
    <citation type="submission" date="2023-06" db="EMBL/GenBank/DDBJ databases">
        <title>Reference genome for the Northern bat (Eptesicus nilssonii), a most northern bat species.</title>
        <authorList>
            <person name="Laine V.N."/>
            <person name="Pulliainen A.T."/>
            <person name="Lilley T.M."/>
        </authorList>
    </citation>
    <scope>NUCLEOTIDE SEQUENCE</scope>
    <source>
        <strain evidence="2">BLF_Eptnil</strain>
        <tissue evidence="2">Kidney</tissue>
    </source>
</reference>
<dbReference type="Proteomes" id="UP001177744">
    <property type="component" value="Unassembled WGS sequence"/>
</dbReference>
<dbReference type="InterPro" id="IPR019590">
    <property type="entry name" value="DLG1_PEST_dom"/>
</dbReference>
<evidence type="ECO:0000259" key="1">
    <source>
        <dbReference type="SMART" id="SM01277"/>
    </source>
</evidence>
<evidence type="ECO:0000313" key="2">
    <source>
        <dbReference type="EMBL" id="KAK1344015.1"/>
    </source>
</evidence>
<sequence>MPAAGASTGRDCGAQEQRIFSNHQRLTPMTATGAPPWSDVPAHHLAVAKVPAMFRALLPAADTHHVPHAPPSAQASAGPGYLSLGQPWAAGHPPSEACLRLGLALGAEETGRRHLVAVGASIFEDHSTIYCLAKRIERETDQATKFVVGKLRLASHMRLFGPLSKYRYRDEDTPPQEHISPQIANEVIGPELVHISEKNLSEIENVHGFVSHSHISPIKFLPIIHHSAAGREVRLLGNHLQGCRDELHFREQHTSGEHYSATAGLTADKRSSGGGSLSCFNGSAKDVQ</sequence>
<comment type="caution">
    <text evidence="2">The sequence shown here is derived from an EMBL/GenBank/DDBJ whole genome shotgun (WGS) entry which is preliminary data.</text>
</comment>
<proteinExistence type="predicted"/>
<evidence type="ECO:0000313" key="3">
    <source>
        <dbReference type="Proteomes" id="UP001177744"/>
    </source>
</evidence>
<protein>
    <recommendedName>
        <fullName evidence="1">Disks large homologue 1 N-terminal PEST domain-containing protein</fullName>
    </recommendedName>
</protein>